<dbReference type="PANTHER" id="PTHR31845">
    <property type="entry name" value="FINGER DOMAIN PROTEIN, PUTATIVE-RELATED"/>
    <property type="match status" value="1"/>
</dbReference>
<dbReference type="FunCoup" id="A0A2J6TWK4">
    <property type="interactions" value="447"/>
</dbReference>
<dbReference type="CDD" id="cd00067">
    <property type="entry name" value="GAL4"/>
    <property type="match status" value="1"/>
</dbReference>
<proteinExistence type="predicted"/>
<gene>
    <name evidence="9" type="ORF">K444DRAFT_550752</name>
</gene>
<evidence type="ECO:0000256" key="2">
    <source>
        <dbReference type="ARBA" id="ARBA00022723"/>
    </source>
</evidence>
<sequence>MNAAANNAHGADSSSPHREAKRVACIRCRQSKLRCDSPKHPCSRCARLNVPCALDSGYKRVNKRSKIDELEKQLVTLRDAVQSQHPPVIVANLSTDVAGPATASHGASPTPGFSPQLLQSPHTSTGSPYGISSSAHLAGSNGVRPAAQSIRAIDSMAFSLGEIDSLFNLFFEHYHPYFPLIHPEHSPDRVYESSPLLFWSIISIASRRHVEKSKMIVFLTKSVTKLMWSTISAPPLTVTAIQALLLLCMWPFPGFRIWSDNSLFLSSIAVNSAMHMGLHRPQHLHEYIRYAGFERLPAEGHIKTWAACNIVSQYMSAHQGTPPLMGCFEWSIDRACEVGNSYTLPDSMRYHLILLRFCDRVTKIMSGNNASPLGMPPDSERVLLMNVLEEDLNTLEAQFDGKLSQLDVIHLIETRLYLRIFYFFDSTNFEHRRSGILKAYSTARDFITLANSGHAMFNYFSYSPISNLKYLIAALAILIQVLNSNFCTCIDYAAGVASIEAGLFALRSSSVKGNDVFVRASEVFSYIWRMQKDDQELKKQIPTLLIKSRLSASLLYDSLWKWRQYHIKAQTLDKASSAGGGTTNGDPSLQYVDPNAMDWTLFDNADWLWEFDNIPMPGTDFPG</sequence>
<name>A0A2J6TWK4_9HELO</name>
<dbReference type="Pfam" id="PF04082">
    <property type="entry name" value="Fungal_trans"/>
    <property type="match status" value="1"/>
</dbReference>
<dbReference type="InterPro" id="IPR007219">
    <property type="entry name" value="XnlR_reg_dom"/>
</dbReference>
<keyword evidence="4" id="KW-0238">DNA-binding</keyword>
<dbReference type="STRING" id="1095630.A0A2J6TWK4"/>
<dbReference type="SMART" id="SM00066">
    <property type="entry name" value="GAL4"/>
    <property type="match status" value="1"/>
</dbReference>
<dbReference type="Proteomes" id="UP000235371">
    <property type="component" value="Unassembled WGS sequence"/>
</dbReference>
<accession>A0A2J6TWK4</accession>
<evidence type="ECO:0000256" key="1">
    <source>
        <dbReference type="ARBA" id="ARBA00004123"/>
    </source>
</evidence>
<dbReference type="InterPro" id="IPR001138">
    <property type="entry name" value="Zn2Cys6_DnaBD"/>
</dbReference>
<dbReference type="EMBL" id="KZ613740">
    <property type="protein sequence ID" value="PMD67387.1"/>
    <property type="molecule type" value="Genomic_DNA"/>
</dbReference>
<feature type="compositionally biased region" description="Polar residues" evidence="7">
    <location>
        <begin position="105"/>
        <end position="131"/>
    </location>
</feature>
<keyword evidence="2" id="KW-0479">Metal-binding</keyword>
<comment type="subcellular location">
    <subcellularLocation>
        <location evidence="1">Nucleus</location>
    </subcellularLocation>
</comment>
<dbReference type="GO" id="GO:0000976">
    <property type="term" value="F:transcription cis-regulatory region binding"/>
    <property type="evidence" value="ECO:0007669"/>
    <property type="project" value="TreeGrafter"/>
</dbReference>
<dbReference type="GO" id="GO:0000981">
    <property type="term" value="F:DNA-binding transcription factor activity, RNA polymerase II-specific"/>
    <property type="evidence" value="ECO:0007669"/>
    <property type="project" value="InterPro"/>
</dbReference>
<evidence type="ECO:0000256" key="3">
    <source>
        <dbReference type="ARBA" id="ARBA00023015"/>
    </source>
</evidence>
<dbReference type="PROSITE" id="PS50048">
    <property type="entry name" value="ZN2_CY6_FUNGAL_2"/>
    <property type="match status" value="1"/>
</dbReference>
<evidence type="ECO:0000259" key="8">
    <source>
        <dbReference type="PROSITE" id="PS50048"/>
    </source>
</evidence>
<dbReference type="Pfam" id="PF00172">
    <property type="entry name" value="Zn_clus"/>
    <property type="match status" value="1"/>
</dbReference>
<dbReference type="CDD" id="cd12148">
    <property type="entry name" value="fungal_TF_MHR"/>
    <property type="match status" value="1"/>
</dbReference>
<dbReference type="OrthoDB" id="3163292at2759"/>
<keyword evidence="6" id="KW-0539">Nucleus</keyword>
<evidence type="ECO:0000256" key="7">
    <source>
        <dbReference type="SAM" id="MobiDB-lite"/>
    </source>
</evidence>
<evidence type="ECO:0000256" key="6">
    <source>
        <dbReference type="ARBA" id="ARBA00023242"/>
    </source>
</evidence>
<evidence type="ECO:0000256" key="4">
    <source>
        <dbReference type="ARBA" id="ARBA00023125"/>
    </source>
</evidence>
<evidence type="ECO:0000256" key="5">
    <source>
        <dbReference type="ARBA" id="ARBA00023163"/>
    </source>
</evidence>
<dbReference type="Gene3D" id="4.10.240.10">
    <property type="entry name" value="Zn(2)-C6 fungal-type DNA-binding domain"/>
    <property type="match status" value="1"/>
</dbReference>
<keyword evidence="5" id="KW-0804">Transcription</keyword>
<dbReference type="InterPro" id="IPR036864">
    <property type="entry name" value="Zn2-C6_fun-type_DNA-bd_sf"/>
</dbReference>
<keyword evidence="10" id="KW-1185">Reference proteome</keyword>
<organism evidence="9 10">
    <name type="scientific">Hyaloscypha bicolor E</name>
    <dbReference type="NCBI Taxonomy" id="1095630"/>
    <lineage>
        <taxon>Eukaryota</taxon>
        <taxon>Fungi</taxon>
        <taxon>Dikarya</taxon>
        <taxon>Ascomycota</taxon>
        <taxon>Pezizomycotina</taxon>
        <taxon>Leotiomycetes</taxon>
        <taxon>Helotiales</taxon>
        <taxon>Hyaloscyphaceae</taxon>
        <taxon>Hyaloscypha</taxon>
        <taxon>Hyaloscypha bicolor</taxon>
    </lineage>
</organism>
<reference evidence="9 10" key="1">
    <citation type="submission" date="2016-04" db="EMBL/GenBank/DDBJ databases">
        <title>A degradative enzymes factory behind the ericoid mycorrhizal symbiosis.</title>
        <authorList>
            <consortium name="DOE Joint Genome Institute"/>
            <person name="Martino E."/>
            <person name="Morin E."/>
            <person name="Grelet G."/>
            <person name="Kuo A."/>
            <person name="Kohler A."/>
            <person name="Daghino S."/>
            <person name="Barry K."/>
            <person name="Choi C."/>
            <person name="Cichocki N."/>
            <person name="Clum A."/>
            <person name="Copeland A."/>
            <person name="Hainaut M."/>
            <person name="Haridas S."/>
            <person name="Labutti K."/>
            <person name="Lindquist E."/>
            <person name="Lipzen A."/>
            <person name="Khouja H.-R."/>
            <person name="Murat C."/>
            <person name="Ohm R."/>
            <person name="Olson A."/>
            <person name="Spatafora J."/>
            <person name="Veneault-Fourrey C."/>
            <person name="Henrissat B."/>
            <person name="Grigoriev I."/>
            <person name="Martin F."/>
            <person name="Perotto S."/>
        </authorList>
    </citation>
    <scope>NUCLEOTIDE SEQUENCE [LARGE SCALE GENOMIC DNA]</scope>
    <source>
        <strain evidence="9 10">E</strain>
    </source>
</reference>
<dbReference type="InParanoid" id="A0A2J6TWK4"/>
<protein>
    <recommendedName>
        <fullName evidence="8">Zn(2)-C6 fungal-type domain-containing protein</fullName>
    </recommendedName>
</protein>
<dbReference type="GO" id="GO:0005634">
    <property type="term" value="C:nucleus"/>
    <property type="evidence" value="ECO:0007669"/>
    <property type="project" value="UniProtKB-SubCell"/>
</dbReference>
<dbReference type="GO" id="GO:0008270">
    <property type="term" value="F:zinc ion binding"/>
    <property type="evidence" value="ECO:0007669"/>
    <property type="project" value="InterPro"/>
</dbReference>
<dbReference type="RefSeq" id="XP_024744291.1">
    <property type="nucleotide sequence ID" value="XM_024876516.1"/>
</dbReference>
<dbReference type="InterPro" id="IPR051089">
    <property type="entry name" value="prtT"/>
</dbReference>
<feature type="domain" description="Zn(2)-C6 fungal-type" evidence="8">
    <location>
        <begin position="24"/>
        <end position="54"/>
    </location>
</feature>
<evidence type="ECO:0000313" key="9">
    <source>
        <dbReference type="EMBL" id="PMD67387.1"/>
    </source>
</evidence>
<dbReference type="PROSITE" id="PS00463">
    <property type="entry name" value="ZN2_CY6_FUNGAL_1"/>
    <property type="match status" value="1"/>
</dbReference>
<evidence type="ECO:0000313" key="10">
    <source>
        <dbReference type="Proteomes" id="UP000235371"/>
    </source>
</evidence>
<keyword evidence="3" id="KW-0805">Transcription regulation</keyword>
<feature type="region of interest" description="Disordered" evidence="7">
    <location>
        <begin position="100"/>
        <end position="131"/>
    </location>
</feature>
<dbReference type="PANTHER" id="PTHR31845:SF21">
    <property type="entry name" value="REGULATORY PROTEIN LEU3"/>
    <property type="match status" value="1"/>
</dbReference>
<dbReference type="GO" id="GO:0006351">
    <property type="term" value="P:DNA-templated transcription"/>
    <property type="evidence" value="ECO:0007669"/>
    <property type="project" value="InterPro"/>
</dbReference>
<dbReference type="AlphaFoldDB" id="A0A2J6TWK4"/>
<dbReference type="GeneID" id="36584595"/>
<dbReference type="SUPFAM" id="SSF57701">
    <property type="entry name" value="Zn2/Cys6 DNA-binding domain"/>
    <property type="match status" value="1"/>
</dbReference>